<accession>A0A160V824</accession>
<protein>
    <submittedName>
        <fullName evidence="1">Uncharacterized protein</fullName>
    </submittedName>
</protein>
<reference evidence="1" key="1">
    <citation type="submission" date="2015-10" db="EMBL/GenBank/DDBJ databases">
        <authorList>
            <person name="Gilbert D.G."/>
        </authorList>
    </citation>
    <scope>NUCLEOTIDE SEQUENCE</scope>
</reference>
<dbReference type="EMBL" id="FAXA01000170">
    <property type="protein sequence ID" value="CUV02049.1"/>
    <property type="molecule type" value="Genomic_DNA"/>
</dbReference>
<evidence type="ECO:0000313" key="1">
    <source>
        <dbReference type="EMBL" id="CUV02049.1"/>
    </source>
</evidence>
<organism evidence="1">
    <name type="scientific">hydrothermal vent metagenome</name>
    <dbReference type="NCBI Taxonomy" id="652676"/>
    <lineage>
        <taxon>unclassified sequences</taxon>
        <taxon>metagenomes</taxon>
        <taxon>ecological metagenomes</taxon>
    </lineage>
</organism>
<dbReference type="AlphaFoldDB" id="A0A160V824"/>
<gene>
    <name evidence="1" type="ORF">MGWOODY_Clf431</name>
</gene>
<proteinExistence type="predicted"/>
<sequence length="55" mass="6231">MSGHEIRHDLHRASTYDLITLGHILSDFRYGTIICSPNIDQIPVLWTIQIDALAV</sequence>
<name>A0A160V824_9ZZZZ</name>